<proteinExistence type="predicted"/>
<reference evidence="1 2" key="1">
    <citation type="submission" date="2020-08" db="EMBL/GenBank/DDBJ databases">
        <title>Bridging the membrane lipid divide: bacteria of the FCB group superphylum have the potential to synthesize archaeal ether lipids.</title>
        <authorList>
            <person name="Villanueva L."/>
            <person name="Von Meijenfeldt F.A.B."/>
            <person name="Westbye A.B."/>
            <person name="Yadav S."/>
            <person name="Hopmans E.C."/>
            <person name="Dutilh B.E."/>
            <person name="Sinninghe Damste J.S."/>
        </authorList>
    </citation>
    <scope>NUCLEOTIDE SEQUENCE [LARGE SCALE GENOMIC DNA]</scope>
    <source>
        <strain evidence="1">NIOZ-UU47</strain>
    </source>
</reference>
<name>A0A8J6TF84_9BACT</name>
<dbReference type="EMBL" id="JACNJZ010000067">
    <property type="protein sequence ID" value="MBC8317047.1"/>
    <property type="molecule type" value="Genomic_DNA"/>
</dbReference>
<sequence length="217" mass="25379">MKESKNPQDRLILLFDQKKCWTIEELTHSLDYSSISIRRFLKHTGYYSSFTHNSMWYTLHSIPSFNRRGLWFYREIGFSRHGNLKQTISNFVAISPQGLTARELFDILLIPCHPVLNQMYNKNQLARFNTRRGFVYLSIDDRKRQRQLHRLQSQLVTTSEPETLTAQAAVYVLVEYIKRPEVSVTQLSEAVEKGGVKASPVAITRLFKEHDLKKTPM</sequence>
<protein>
    <submittedName>
        <fullName evidence="1">Uncharacterized protein</fullName>
    </submittedName>
</protein>
<gene>
    <name evidence="1" type="ORF">H8E41_04015</name>
</gene>
<organism evidence="1 2">
    <name type="scientific">Candidatus Desulfobia pelagia</name>
    <dbReference type="NCBI Taxonomy" id="2841692"/>
    <lineage>
        <taxon>Bacteria</taxon>
        <taxon>Pseudomonadati</taxon>
        <taxon>Thermodesulfobacteriota</taxon>
        <taxon>Desulfobulbia</taxon>
        <taxon>Desulfobulbales</taxon>
        <taxon>Desulfobulbaceae</taxon>
        <taxon>Candidatus Desulfobia</taxon>
    </lineage>
</organism>
<accession>A0A8J6TF84</accession>
<dbReference type="Proteomes" id="UP000614424">
    <property type="component" value="Unassembled WGS sequence"/>
</dbReference>
<dbReference type="AlphaFoldDB" id="A0A8J6TF84"/>
<comment type="caution">
    <text evidence="1">The sequence shown here is derived from an EMBL/GenBank/DDBJ whole genome shotgun (WGS) entry which is preliminary data.</text>
</comment>
<evidence type="ECO:0000313" key="1">
    <source>
        <dbReference type="EMBL" id="MBC8317047.1"/>
    </source>
</evidence>
<evidence type="ECO:0000313" key="2">
    <source>
        <dbReference type="Proteomes" id="UP000614424"/>
    </source>
</evidence>